<dbReference type="Gene3D" id="2.30.110.10">
    <property type="entry name" value="Electron Transport, Fmn-binding Protein, Chain A"/>
    <property type="match status" value="1"/>
</dbReference>
<dbReference type="InterPro" id="IPR012349">
    <property type="entry name" value="Split_barrel_FMN-bd"/>
</dbReference>
<evidence type="ECO:0000313" key="1">
    <source>
        <dbReference type="EMBL" id="BDW83978.1"/>
    </source>
</evidence>
<gene>
    <name evidence="1" type="ORF">MACH21_01550</name>
</gene>
<dbReference type="Pfam" id="PF04299">
    <property type="entry name" value="FMN_bind_2"/>
    <property type="match status" value="1"/>
</dbReference>
<keyword evidence="2" id="KW-1185">Reference proteome</keyword>
<accession>A0AA48H961</accession>
<sequence length="217" mass="23941">MHPNPAFRSEPEALNLAFARARGFGTLCVNGDQGPMLAHVPFWLNADATMGELHLVRSNPIARAVTGPVPAVIAVMGPDGYISPDWYGDPAQVPTWNYIAVHLRGHLHPADPDEMRRHLDRVSAHFEDRLAPKTPWTVDKMPEEALARMMRGILPFRFTLDAVDGTWKLNQNKTEAARLGAADAVASSPIGHEVERLAQLMRDGPPPMDSDTPFPYL</sequence>
<proteinExistence type="predicted"/>
<dbReference type="EMBL" id="AP027266">
    <property type="protein sequence ID" value="BDW83978.1"/>
    <property type="molecule type" value="Genomic_DNA"/>
</dbReference>
<dbReference type="PANTHER" id="PTHR35802:SF1">
    <property type="entry name" value="PROTEASE SYNTHASE AND SPORULATION PROTEIN PAI 2"/>
    <property type="match status" value="1"/>
</dbReference>
<evidence type="ECO:0000313" key="2">
    <source>
        <dbReference type="Proteomes" id="UP001337723"/>
    </source>
</evidence>
<reference evidence="1 2" key="1">
    <citation type="submission" date="2023-01" db="EMBL/GenBank/DDBJ databases">
        <title>Complete genome sequence of Roseicyclus marinus strain Dej080120_10.</title>
        <authorList>
            <person name="Ueki S."/>
            <person name="Maruyama F."/>
        </authorList>
    </citation>
    <scope>NUCLEOTIDE SEQUENCE [LARGE SCALE GENOMIC DNA]</scope>
    <source>
        <strain evidence="1 2">Dej080120_10</strain>
    </source>
</reference>
<organism evidence="1 2">
    <name type="scientific">Roseicyclus marinus</name>
    <dbReference type="NCBI Taxonomy" id="2161673"/>
    <lineage>
        <taxon>Bacteria</taxon>
        <taxon>Pseudomonadati</taxon>
        <taxon>Pseudomonadota</taxon>
        <taxon>Alphaproteobacteria</taxon>
        <taxon>Rhodobacterales</taxon>
        <taxon>Roseobacteraceae</taxon>
        <taxon>Roseicyclus</taxon>
    </lineage>
</organism>
<dbReference type="AlphaFoldDB" id="A0AA48H961"/>
<dbReference type="PANTHER" id="PTHR35802">
    <property type="entry name" value="PROTEASE SYNTHASE AND SPORULATION PROTEIN PAI 2"/>
    <property type="match status" value="1"/>
</dbReference>
<name>A0AA48H961_9RHOB</name>
<dbReference type="PIRSF" id="PIRSF010372">
    <property type="entry name" value="PaiB"/>
    <property type="match status" value="1"/>
</dbReference>
<protein>
    <recommendedName>
        <fullName evidence="3">PaiB family negative transcriptional regulator</fullName>
    </recommendedName>
</protein>
<dbReference type="Proteomes" id="UP001337723">
    <property type="component" value="Chromosome"/>
</dbReference>
<dbReference type="InterPro" id="IPR007396">
    <property type="entry name" value="TR_PAI2-type"/>
</dbReference>
<dbReference type="SUPFAM" id="SSF50475">
    <property type="entry name" value="FMN-binding split barrel"/>
    <property type="match status" value="1"/>
</dbReference>
<dbReference type="RefSeq" id="WP_338273449.1">
    <property type="nucleotide sequence ID" value="NZ_AP027266.1"/>
</dbReference>
<evidence type="ECO:0008006" key="3">
    <source>
        <dbReference type="Google" id="ProtNLM"/>
    </source>
</evidence>
<dbReference type="KEGG" id="rmai:MACH21_01550"/>